<accession>A0A8J2U1S1</accession>
<evidence type="ECO:0000256" key="1">
    <source>
        <dbReference type="ARBA" id="ARBA00022679"/>
    </source>
</evidence>
<gene>
    <name evidence="4" type="primary">rbsK</name>
    <name evidence="4" type="ORF">GCM10011369_00980</name>
</gene>
<dbReference type="Pfam" id="PF00294">
    <property type="entry name" value="PfkB"/>
    <property type="match status" value="1"/>
</dbReference>
<sequence length="301" mass="32967">MDKKCSVFVAGGASWDAIIDLDELPVPEPGSLFARHYHEVVGGTGAGKALNLERLGFNVLLHVVLGQDDWGDKIQQRFRRTSVQLLTDIDPKGTERHTNIMDRDGRRMSIYTHAASERPGIDPDHLAKAMLHADYVVINIINYCRRLIPFAKQLDKPIWCDLHDYDGCNPYHQDFVDAADFVFLSNDKLPDPKPLMEALIAKGKQLVVCTQGKDGAVALTGDGQWYQVAAQANVDVTDCNGAGDAFFSGYLFAYHQGFEPLVCLQIASKVAACCVGSSELVDEALTPELASQGFLSATPIT</sequence>
<dbReference type="PANTHER" id="PTHR10584">
    <property type="entry name" value="SUGAR KINASE"/>
    <property type="match status" value="1"/>
</dbReference>
<dbReference type="PRINTS" id="PR00990">
    <property type="entry name" value="RIBOKINASE"/>
</dbReference>
<name>A0A8J2U1S1_9GAMM</name>
<dbReference type="SUPFAM" id="SSF53613">
    <property type="entry name" value="Ribokinase-like"/>
    <property type="match status" value="1"/>
</dbReference>
<feature type="domain" description="Carbohydrate kinase PfkB" evidence="3">
    <location>
        <begin position="15"/>
        <end position="279"/>
    </location>
</feature>
<comment type="caution">
    <text evidence="4">The sequence shown here is derived from an EMBL/GenBank/DDBJ whole genome shotgun (WGS) entry which is preliminary data.</text>
</comment>
<dbReference type="GO" id="GO:0006796">
    <property type="term" value="P:phosphate-containing compound metabolic process"/>
    <property type="evidence" value="ECO:0007669"/>
    <property type="project" value="UniProtKB-ARBA"/>
</dbReference>
<dbReference type="OrthoDB" id="9813569at2"/>
<keyword evidence="1" id="KW-0808">Transferase</keyword>
<evidence type="ECO:0000313" key="4">
    <source>
        <dbReference type="EMBL" id="GGA63468.1"/>
    </source>
</evidence>
<proteinExistence type="predicted"/>
<dbReference type="RefSeq" id="WP_087504109.1">
    <property type="nucleotide sequence ID" value="NZ_BMDX01000001.1"/>
</dbReference>
<dbReference type="InterPro" id="IPR002139">
    <property type="entry name" value="Ribo/fructo_kinase"/>
</dbReference>
<dbReference type="Gene3D" id="3.40.1190.20">
    <property type="match status" value="1"/>
</dbReference>
<evidence type="ECO:0000313" key="5">
    <source>
        <dbReference type="Proteomes" id="UP000619743"/>
    </source>
</evidence>
<dbReference type="InterPro" id="IPR011611">
    <property type="entry name" value="PfkB_dom"/>
</dbReference>
<dbReference type="EMBL" id="BMDX01000001">
    <property type="protein sequence ID" value="GGA63468.1"/>
    <property type="molecule type" value="Genomic_DNA"/>
</dbReference>
<organism evidence="4 5">
    <name type="scientific">Neiella marina</name>
    <dbReference type="NCBI Taxonomy" id="508461"/>
    <lineage>
        <taxon>Bacteria</taxon>
        <taxon>Pseudomonadati</taxon>
        <taxon>Pseudomonadota</taxon>
        <taxon>Gammaproteobacteria</taxon>
        <taxon>Alteromonadales</taxon>
        <taxon>Echinimonadaceae</taxon>
        <taxon>Neiella</taxon>
    </lineage>
</organism>
<dbReference type="PANTHER" id="PTHR10584:SF166">
    <property type="entry name" value="RIBOKINASE"/>
    <property type="match status" value="1"/>
</dbReference>
<protein>
    <submittedName>
        <fullName evidence="4">Ribokinase</fullName>
    </submittedName>
</protein>
<keyword evidence="2" id="KW-0418">Kinase</keyword>
<dbReference type="AlphaFoldDB" id="A0A8J2U1S1"/>
<evidence type="ECO:0000256" key="2">
    <source>
        <dbReference type="ARBA" id="ARBA00022777"/>
    </source>
</evidence>
<dbReference type="InterPro" id="IPR029056">
    <property type="entry name" value="Ribokinase-like"/>
</dbReference>
<dbReference type="Proteomes" id="UP000619743">
    <property type="component" value="Unassembled WGS sequence"/>
</dbReference>
<evidence type="ECO:0000259" key="3">
    <source>
        <dbReference type="Pfam" id="PF00294"/>
    </source>
</evidence>
<keyword evidence="5" id="KW-1185">Reference proteome</keyword>
<dbReference type="GO" id="GO:0016301">
    <property type="term" value="F:kinase activity"/>
    <property type="evidence" value="ECO:0007669"/>
    <property type="project" value="UniProtKB-KW"/>
</dbReference>
<reference evidence="5" key="1">
    <citation type="journal article" date="2019" name="Int. J. Syst. Evol. Microbiol.">
        <title>The Global Catalogue of Microorganisms (GCM) 10K type strain sequencing project: providing services to taxonomists for standard genome sequencing and annotation.</title>
        <authorList>
            <consortium name="The Broad Institute Genomics Platform"/>
            <consortium name="The Broad Institute Genome Sequencing Center for Infectious Disease"/>
            <person name="Wu L."/>
            <person name="Ma J."/>
        </authorList>
    </citation>
    <scope>NUCLEOTIDE SEQUENCE [LARGE SCALE GENOMIC DNA]</scope>
    <source>
        <strain evidence="5">CGMCC 1.10130</strain>
    </source>
</reference>